<dbReference type="Proteomes" id="UP000034320">
    <property type="component" value="Unassembled WGS sequence"/>
</dbReference>
<evidence type="ECO:0000259" key="1">
    <source>
        <dbReference type="Pfam" id="PF00534"/>
    </source>
</evidence>
<evidence type="ECO:0000313" key="2">
    <source>
        <dbReference type="EMBL" id="KKS47433.1"/>
    </source>
</evidence>
<proteinExistence type="predicted"/>
<name>A0A0G1CCR6_9BACT</name>
<dbReference type="Gene3D" id="3.40.50.2000">
    <property type="entry name" value="Glycogen Phosphorylase B"/>
    <property type="match status" value="1"/>
</dbReference>
<dbReference type="InterPro" id="IPR001296">
    <property type="entry name" value="Glyco_trans_1"/>
</dbReference>
<dbReference type="GO" id="GO:0016757">
    <property type="term" value="F:glycosyltransferase activity"/>
    <property type="evidence" value="ECO:0007669"/>
    <property type="project" value="InterPro"/>
</dbReference>
<gene>
    <name evidence="2" type="ORF">UV09_C0005G0011</name>
</gene>
<dbReference type="PATRIC" id="fig|1618442.3.peg.301"/>
<dbReference type="SUPFAM" id="SSF53756">
    <property type="entry name" value="UDP-Glycosyltransferase/glycogen phosphorylase"/>
    <property type="match status" value="1"/>
</dbReference>
<feature type="domain" description="Glycosyl transferase family 1" evidence="1">
    <location>
        <begin position="214"/>
        <end position="360"/>
    </location>
</feature>
<dbReference type="PANTHER" id="PTHR45947:SF3">
    <property type="entry name" value="SULFOQUINOVOSYL TRANSFERASE SQD2"/>
    <property type="match status" value="1"/>
</dbReference>
<comment type="caution">
    <text evidence="2">The sequence shown here is derived from an EMBL/GenBank/DDBJ whole genome shotgun (WGS) entry which is preliminary data.</text>
</comment>
<dbReference type="InterPro" id="IPR050194">
    <property type="entry name" value="Glycosyltransferase_grp1"/>
</dbReference>
<accession>A0A0G1CCR6</accession>
<reference evidence="2 3" key="1">
    <citation type="journal article" date="2015" name="Nature">
        <title>rRNA introns, odd ribosomes, and small enigmatic genomes across a large radiation of phyla.</title>
        <authorList>
            <person name="Brown C.T."/>
            <person name="Hug L.A."/>
            <person name="Thomas B.C."/>
            <person name="Sharon I."/>
            <person name="Castelle C.J."/>
            <person name="Singh A."/>
            <person name="Wilkins M.J."/>
            <person name="Williams K.H."/>
            <person name="Banfield J.F."/>
        </authorList>
    </citation>
    <scope>NUCLEOTIDE SEQUENCE [LARGE SCALE GENOMIC DNA]</scope>
</reference>
<dbReference type="Pfam" id="PF00534">
    <property type="entry name" value="Glycos_transf_1"/>
    <property type="match status" value="1"/>
</dbReference>
<evidence type="ECO:0000313" key="3">
    <source>
        <dbReference type="Proteomes" id="UP000034320"/>
    </source>
</evidence>
<keyword evidence="2" id="KW-0808">Transferase</keyword>
<organism evidence="2 3">
    <name type="scientific">Candidatus Gottesmanbacteria bacterium GW2011_GWA2_42_18</name>
    <dbReference type="NCBI Taxonomy" id="1618442"/>
    <lineage>
        <taxon>Bacteria</taxon>
        <taxon>Candidatus Gottesmaniibacteriota</taxon>
    </lineage>
</organism>
<sequence>MIFMNMPGNKNKGRPKIALVYDRVVKFGGAERILLALNRLWPDAPLYTAVYNNRKVPWAKKIEVKTSFLKYLPIADRYQEILPFLTPYVFENFNFDDFDIVISVTSSDAKSIVTKPGTLHICYCLTPTRYLWSGYEEYLKEPGVGLFNPLARLILKTFLPHLRHWDYLSSARVDQYLSISQTVQKRIWHYYKRKAQIIYPPAATHFFRLSKNKPTLDYYLIVSRLVPYKSLDYAIKAINRLKTNLIIIGSGIDRGRLRSLAGPTVKFIEGNLTDRKLCWYYQNCRSLIFPGEEDFGLTAVEAQACGRPVIALNKGGAAESIRPGLTGLLYEHKSEESLIDTINKFEKMNFEPHDCRENSLKFAEGIFEKRMKETILNFWKEGNWA</sequence>
<protein>
    <submittedName>
        <fullName evidence="2">Glycosyltransferase</fullName>
    </submittedName>
</protein>
<dbReference type="EMBL" id="LCDD01000005">
    <property type="protein sequence ID" value="KKS47433.1"/>
    <property type="molecule type" value="Genomic_DNA"/>
</dbReference>
<dbReference type="PANTHER" id="PTHR45947">
    <property type="entry name" value="SULFOQUINOVOSYL TRANSFERASE SQD2"/>
    <property type="match status" value="1"/>
</dbReference>
<dbReference type="AlphaFoldDB" id="A0A0G1CCR6"/>